<feature type="domain" description="FAD-binding" evidence="2">
    <location>
        <begin position="7"/>
        <end position="322"/>
    </location>
</feature>
<dbReference type="AlphaFoldDB" id="A0A1M7UWC7"/>
<dbReference type="InterPro" id="IPR002938">
    <property type="entry name" value="FAD-bd"/>
</dbReference>
<dbReference type="InterPro" id="IPR036188">
    <property type="entry name" value="FAD/NAD-bd_sf"/>
</dbReference>
<evidence type="ECO:0000313" key="3">
    <source>
        <dbReference type="EMBL" id="SHN87274.1"/>
    </source>
</evidence>
<evidence type="ECO:0000259" key="2">
    <source>
        <dbReference type="Pfam" id="PF01494"/>
    </source>
</evidence>
<dbReference type="NCBIfam" id="NF004833">
    <property type="entry name" value="PRK06185.1-1"/>
    <property type="match status" value="1"/>
</dbReference>
<dbReference type="NCBIfam" id="NF004834">
    <property type="entry name" value="PRK06185.1-3"/>
    <property type="match status" value="1"/>
</dbReference>
<evidence type="ECO:0000313" key="4">
    <source>
        <dbReference type="Proteomes" id="UP000184096"/>
    </source>
</evidence>
<dbReference type="Pfam" id="PF01494">
    <property type="entry name" value="FAD_binding_3"/>
    <property type="match status" value="1"/>
</dbReference>
<dbReference type="GO" id="GO:0016491">
    <property type="term" value="F:oxidoreductase activity"/>
    <property type="evidence" value="ECO:0007669"/>
    <property type="project" value="UniProtKB-KW"/>
</dbReference>
<sequence length="411" mass="45242">MPRTIQTHCCIVGGGPAGMMLGYLLGRAGIETLVLEKHADFFRDFRGDTVHPSTLQVMDELGLIDGFLKVPHQQLQKMDGKFGDQSIRVADLGRLHVKYPFIAMMPQWDFLNFLRESGKRFASLQVMMNASATDLIWSGDRVVGVHADTPEGPVEIRAGLTVGCDGRHSVVRERARLDVEEIGAPMDVLWFRAGRRPNETENLFARIQTGKMLVTFDRGDYWQCAYVIAKGQFDAVKARGLDAFRSDIAGMAPVLDAGMSDVKTWDDVKLLTVAINRLKRWTRPGLLCIGDAAHAMSPIGGVGVNLAIQDAVATANLLAAKLVALKDSRGCPSEQELDAVRERRTFPVRMTQAMQVAVQNNLISRVIKPGDEPLRVPMFLRIVSSVPWLQALAGRLMAVGVRPEHVHSPAA</sequence>
<reference evidence="4" key="1">
    <citation type="submission" date="2016-11" db="EMBL/GenBank/DDBJ databases">
        <authorList>
            <person name="Varghese N."/>
            <person name="Submissions S."/>
        </authorList>
    </citation>
    <scope>NUCLEOTIDE SEQUENCE [LARGE SCALE GENOMIC DNA]</scope>
    <source>
        <strain evidence="4">GAS401</strain>
    </source>
</reference>
<dbReference type="PRINTS" id="PR00420">
    <property type="entry name" value="RNGMNOXGNASE"/>
</dbReference>
<evidence type="ECO:0000256" key="1">
    <source>
        <dbReference type="ARBA" id="ARBA00023002"/>
    </source>
</evidence>
<keyword evidence="4" id="KW-1185">Reference proteome</keyword>
<organism evidence="3 4">
    <name type="scientific">Bradyrhizobium erythrophlei</name>
    <dbReference type="NCBI Taxonomy" id="1437360"/>
    <lineage>
        <taxon>Bacteria</taxon>
        <taxon>Pseudomonadati</taxon>
        <taxon>Pseudomonadota</taxon>
        <taxon>Alphaproteobacteria</taxon>
        <taxon>Hyphomicrobiales</taxon>
        <taxon>Nitrobacteraceae</taxon>
        <taxon>Bradyrhizobium</taxon>
    </lineage>
</organism>
<name>A0A1M7UWC7_9BRAD</name>
<protein>
    <submittedName>
        <fullName evidence="3">2-polyprenyl-6-methoxyphenol hydroxylase</fullName>
    </submittedName>
</protein>
<dbReference type="EMBL" id="LT670849">
    <property type="protein sequence ID" value="SHN87274.1"/>
    <property type="molecule type" value="Genomic_DNA"/>
</dbReference>
<dbReference type="SUPFAM" id="SSF51905">
    <property type="entry name" value="FAD/NAD(P)-binding domain"/>
    <property type="match status" value="1"/>
</dbReference>
<dbReference type="Gene3D" id="3.50.50.60">
    <property type="entry name" value="FAD/NAD(P)-binding domain"/>
    <property type="match status" value="2"/>
</dbReference>
<keyword evidence="1" id="KW-0560">Oxidoreductase</keyword>
<proteinExistence type="predicted"/>
<dbReference type="Proteomes" id="UP000184096">
    <property type="component" value="Chromosome I"/>
</dbReference>
<dbReference type="PANTHER" id="PTHR43476:SF5">
    <property type="entry name" value="FAD-DEPENDENT MONOOXYGENASE"/>
    <property type="match status" value="1"/>
</dbReference>
<dbReference type="InterPro" id="IPR050631">
    <property type="entry name" value="PheA/TfdB_FAD_monoxygenase"/>
</dbReference>
<dbReference type="GO" id="GO:0071949">
    <property type="term" value="F:FAD binding"/>
    <property type="evidence" value="ECO:0007669"/>
    <property type="project" value="InterPro"/>
</dbReference>
<dbReference type="OrthoDB" id="9791689at2"/>
<gene>
    <name evidence="3" type="ORF">SAMN05444170_7099</name>
</gene>
<dbReference type="PANTHER" id="PTHR43476">
    <property type="entry name" value="3-(3-HYDROXY-PHENYL)PROPIONATE/3-HYDROXYCINNAMIC ACID HYDROXYLASE"/>
    <property type="match status" value="1"/>
</dbReference>
<accession>A0A1M7UWC7</accession>
<dbReference type="RefSeq" id="WP_072825202.1">
    <property type="nucleotide sequence ID" value="NZ_LT670849.1"/>
</dbReference>